<evidence type="ECO:0000256" key="4">
    <source>
        <dbReference type="ARBA" id="ARBA00022475"/>
    </source>
</evidence>
<keyword evidence="6 9" id="KW-0067">ATP-binding</keyword>
<keyword evidence="4" id="KW-1003">Cell membrane</keyword>
<keyword evidence="5" id="KW-0547">Nucleotide-binding</keyword>
<dbReference type="RefSeq" id="WP_344122260.1">
    <property type="nucleotide sequence ID" value="NZ_BAAABW010000028.1"/>
</dbReference>
<evidence type="ECO:0000256" key="5">
    <source>
        <dbReference type="ARBA" id="ARBA00022741"/>
    </source>
</evidence>
<keyword evidence="10" id="KW-1185">Reference proteome</keyword>
<dbReference type="GO" id="GO:0005524">
    <property type="term" value="F:ATP binding"/>
    <property type="evidence" value="ECO:0007669"/>
    <property type="project" value="UniProtKB-KW"/>
</dbReference>
<evidence type="ECO:0000256" key="3">
    <source>
        <dbReference type="ARBA" id="ARBA00022448"/>
    </source>
</evidence>
<comment type="caution">
    <text evidence="9">The sequence shown here is derived from an EMBL/GenBank/DDBJ whole genome shotgun (WGS) entry which is preliminary data.</text>
</comment>
<reference evidence="10" key="1">
    <citation type="journal article" date="2019" name="Int. J. Syst. Evol. Microbiol.">
        <title>The Global Catalogue of Microorganisms (GCM) 10K type strain sequencing project: providing services to taxonomists for standard genome sequencing and annotation.</title>
        <authorList>
            <consortium name="The Broad Institute Genomics Platform"/>
            <consortium name="The Broad Institute Genome Sequencing Center for Infectious Disease"/>
            <person name="Wu L."/>
            <person name="Ma J."/>
        </authorList>
    </citation>
    <scope>NUCLEOTIDE SEQUENCE [LARGE SCALE GENOMIC DNA]</scope>
    <source>
        <strain evidence="10">JCM 4565</strain>
    </source>
</reference>
<evidence type="ECO:0000313" key="9">
    <source>
        <dbReference type="EMBL" id="GAA0371239.1"/>
    </source>
</evidence>
<dbReference type="SMART" id="SM00382">
    <property type="entry name" value="AAA"/>
    <property type="match status" value="2"/>
</dbReference>
<gene>
    <name evidence="9" type="ORF">GCM10010319_56580</name>
</gene>
<keyword evidence="3" id="KW-0813">Transport</keyword>
<evidence type="ECO:0000256" key="1">
    <source>
        <dbReference type="ARBA" id="ARBA00004202"/>
    </source>
</evidence>
<accession>A0ABP3HIZ9</accession>
<evidence type="ECO:0000313" key="10">
    <source>
        <dbReference type="Proteomes" id="UP001500063"/>
    </source>
</evidence>
<evidence type="ECO:0000256" key="6">
    <source>
        <dbReference type="ARBA" id="ARBA00022840"/>
    </source>
</evidence>
<dbReference type="NCBIfam" id="TIGR01727">
    <property type="entry name" value="oligo_HPY"/>
    <property type="match status" value="1"/>
</dbReference>
<dbReference type="InterPro" id="IPR003439">
    <property type="entry name" value="ABC_transporter-like_ATP-bd"/>
</dbReference>
<comment type="subcellular location">
    <subcellularLocation>
        <location evidence="1">Cell membrane</location>
        <topology evidence="1">Peripheral membrane protein</topology>
    </subcellularLocation>
</comment>
<dbReference type="InterPro" id="IPR027417">
    <property type="entry name" value="P-loop_NTPase"/>
</dbReference>
<evidence type="ECO:0000256" key="2">
    <source>
        <dbReference type="ARBA" id="ARBA00005417"/>
    </source>
</evidence>
<dbReference type="EMBL" id="BAAABW010000028">
    <property type="protein sequence ID" value="GAA0371239.1"/>
    <property type="molecule type" value="Genomic_DNA"/>
</dbReference>
<dbReference type="PROSITE" id="PS50893">
    <property type="entry name" value="ABC_TRANSPORTER_2"/>
    <property type="match status" value="2"/>
</dbReference>
<organism evidence="9 10">
    <name type="scientific">Streptomyces blastmyceticus</name>
    <dbReference type="NCBI Taxonomy" id="68180"/>
    <lineage>
        <taxon>Bacteria</taxon>
        <taxon>Bacillati</taxon>
        <taxon>Actinomycetota</taxon>
        <taxon>Actinomycetes</taxon>
        <taxon>Kitasatosporales</taxon>
        <taxon>Streptomycetaceae</taxon>
        <taxon>Streptomyces</taxon>
    </lineage>
</organism>
<keyword evidence="7" id="KW-0472">Membrane</keyword>
<comment type="similarity">
    <text evidence="2">Belongs to the ABC transporter superfamily.</text>
</comment>
<dbReference type="InterPro" id="IPR003593">
    <property type="entry name" value="AAA+_ATPase"/>
</dbReference>
<dbReference type="NCBIfam" id="NF008453">
    <property type="entry name" value="PRK11308.1"/>
    <property type="match status" value="2"/>
</dbReference>
<dbReference type="Pfam" id="PF00005">
    <property type="entry name" value="ABC_tran"/>
    <property type="match status" value="2"/>
</dbReference>
<feature type="domain" description="ABC transporter" evidence="8">
    <location>
        <begin position="341"/>
        <end position="571"/>
    </location>
</feature>
<dbReference type="PANTHER" id="PTHR43297:SF2">
    <property type="entry name" value="DIPEPTIDE TRANSPORT ATP-BINDING PROTEIN DPPD"/>
    <property type="match status" value="1"/>
</dbReference>
<dbReference type="Pfam" id="PF08352">
    <property type="entry name" value="oligo_HPY"/>
    <property type="match status" value="2"/>
</dbReference>
<dbReference type="InterPro" id="IPR050388">
    <property type="entry name" value="ABC_Ni/Peptide_Import"/>
</dbReference>
<dbReference type="PANTHER" id="PTHR43297">
    <property type="entry name" value="OLIGOPEPTIDE TRANSPORT ATP-BINDING PROTEIN APPD"/>
    <property type="match status" value="1"/>
</dbReference>
<protein>
    <submittedName>
        <fullName evidence="9">ABC transporter ATP-binding protein</fullName>
    </submittedName>
</protein>
<dbReference type="Gene3D" id="3.40.50.300">
    <property type="entry name" value="P-loop containing nucleotide triphosphate hydrolases"/>
    <property type="match status" value="2"/>
</dbReference>
<evidence type="ECO:0000256" key="7">
    <source>
        <dbReference type="ARBA" id="ARBA00023136"/>
    </source>
</evidence>
<sequence>MTTAPLLEVTGLGVDAGAVPLVRDVSFSLARGERLGVIGESGSGKTLTALALLGLLDDGLRATGSARLDGVPFDLVGASDRDLSTVRGRLAGMVFQEPMTALNPVMRVGPQIAETLRLHGTRTERTAARATAVDLLDRLRLPDPARAARAFPHQLSGGQRQRGVLGIALANDPALLICDEPTTALDVTVQKDIVDLITGLSAERDTAVLYISHDLALVASVCHRVLVMYGGRIVESGPVRQVLSRPAHPYTEALLAACDLSPGARPKAIPGTVPAPGALPEGCVFRDRCAYADDACAVRPERVADASGGTVACWHPRTGAAAAEPAPPPMEAPREAGRVLLTARKLTRRYARPRPRPFAPRAHFTALEEVGLELRAGRRLGVVGESGSGKTTLLRLLAGLDRPTAGTVETADGAGLQVVFQDPMGSLDPRMRVRDIVAEPLRGAASPGRVAELLTAVGLPADAATRYPHQFSGGQRQRIAIARALAPNPSVLLADEPVSALDVSVRAQILDVLRGVTGERGMGLCVVSHDLGVIRYLCDDVVVMRGGRVVERGPVAEVWDDPQHPYTRQLLDAVPVLDRSFSPPRPFP</sequence>
<dbReference type="PROSITE" id="PS00211">
    <property type="entry name" value="ABC_TRANSPORTER_1"/>
    <property type="match status" value="1"/>
</dbReference>
<name>A0ABP3HIZ9_9ACTN</name>
<proteinExistence type="inferred from homology"/>
<dbReference type="SUPFAM" id="SSF52540">
    <property type="entry name" value="P-loop containing nucleoside triphosphate hydrolases"/>
    <property type="match status" value="2"/>
</dbReference>
<dbReference type="InterPro" id="IPR017871">
    <property type="entry name" value="ABC_transporter-like_CS"/>
</dbReference>
<evidence type="ECO:0000259" key="8">
    <source>
        <dbReference type="PROSITE" id="PS50893"/>
    </source>
</evidence>
<feature type="domain" description="ABC transporter" evidence="8">
    <location>
        <begin position="7"/>
        <end position="255"/>
    </location>
</feature>
<dbReference type="CDD" id="cd03257">
    <property type="entry name" value="ABC_NikE_OppD_transporters"/>
    <property type="match status" value="2"/>
</dbReference>
<dbReference type="Proteomes" id="UP001500063">
    <property type="component" value="Unassembled WGS sequence"/>
</dbReference>
<dbReference type="InterPro" id="IPR013563">
    <property type="entry name" value="Oligopep_ABC_C"/>
</dbReference>